<accession>A0A9Q0RRC7</accession>
<gene>
    <name evidence="1" type="ORF">RDWZM_002171</name>
</gene>
<evidence type="ECO:0000313" key="1">
    <source>
        <dbReference type="EMBL" id="KAJ6223626.1"/>
    </source>
</evidence>
<name>A0A9Q0RRC7_BLOTA</name>
<proteinExistence type="predicted"/>
<reference evidence="1" key="1">
    <citation type="submission" date="2022-12" db="EMBL/GenBank/DDBJ databases">
        <title>Genome assemblies of Blomia tropicalis.</title>
        <authorList>
            <person name="Cui Y."/>
        </authorList>
    </citation>
    <scope>NUCLEOTIDE SEQUENCE</scope>
    <source>
        <tissue evidence="1">Adult mites</tissue>
    </source>
</reference>
<dbReference type="EMBL" id="JAPWDV010000001">
    <property type="protein sequence ID" value="KAJ6223626.1"/>
    <property type="molecule type" value="Genomic_DNA"/>
</dbReference>
<keyword evidence="2" id="KW-1185">Reference proteome</keyword>
<protein>
    <submittedName>
        <fullName evidence="1">Uncharacterized protein</fullName>
    </submittedName>
</protein>
<comment type="caution">
    <text evidence="1">The sequence shown here is derived from an EMBL/GenBank/DDBJ whole genome shotgun (WGS) entry which is preliminary data.</text>
</comment>
<sequence>MANQNLPRRNPFNPDGPSVEELWRAYKEELEAFMDASGTMNTRRRATLFYIGGPEIRRIIRGLEQSDN</sequence>
<evidence type="ECO:0000313" key="2">
    <source>
        <dbReference type="Proteomes" id="UP001142055"/>
    </source>
</evidence>
<organism evidence="1 2">
    <name type="scientific">Blomia tropicalis</name>
    <name type="common">Mite</name>
    <dbReference type="NCBI Taxonomy" id="40697"/>
    <lineage>
        <taxon>Eukaryota</taxon>
        <taxon>Metazoa</taxon>
        <taxon>Ecdysozoa</taxon>
        <taxon>Arthropoda</taxon>
        <taxon>Chelicerata</taxon>
        <taxon>Arachnida</taxon>
        <taxon>Acari</taxon>
        <taxon>Acariformes</taxon>
        <taxon>Sarcoptiformes</taxon>
        <taxon>Astigmata</taxon>
        <taxon>Glycyphagoidea</taxon>
        <taxon>Echimyopodidae</taxon>
        <taxon>Blomia</taxon>
    </lineage>
</organism>
<dbReference type="AlphaFoldDB" id="A0A9Q0RRC7"/>
<dbReference type="Proteomes" id="UP001142055">
    <property type="component" value="Chromosome 1"/>
</dbReference>